<name>A0AAW1SUI0_9CHLO</name>
<dbReference type="InterPro" id="IPR015943">
    <property type="entry name" value="WD40/YVTN_repeat-like_dom_sf"/>
</dbReference>
<dbReference type="EMBL" id="JALJOV010001006">
    <property type="protein sequence ID" value="KAK9856766.1"/>
    <property type="molecule type" value="Genomic_DNA"/>
</dbReference>
<evidence type="ECO:0000313" key="3">
    <source>
        <dbReference type="Proteomes" id="UP001485043"/>
    </source>
</evidence>
<protein>
    <submittedName>
        <fullName evidence="2">Uncharacterized protein</fullName>
    </submittedName>
</protein>
<sequence>MDPNIPWRALAAQMKLAPWRAPPEGQPSPTKAAAQQMSAAWNLGPAGSMLIEHSHNTQGTADAHAKVFVAAGTGHGLVHVWQAVGWGACLWQRVAVKGQVADAPIAGLAFTADGCMLAATGGSLGGIWTWDSSTWEGSWQPGGPTFIFQFLGSDWPQALTHPRLLVCPRGPSFAPTILPVRCPPKGRGINGLSQPLSAGASKTEDLVPLLDGPRNSLGLQDLMQTYLPQRLPPASSWQPPVAAADPTQEAAHSESVEAAEFDGATALAAPQAAPQAADVRRQAAATAVDVPRHVQQYSALQDVCQNTPSEAGPQVMRRKVGKQLAPQWVASRAAKPQLSDLWRAKEQVTSALDTRPLPVPSTITQRNVAQQIARQILRGSR</sequence>
<proteinExistence type="predicted"/>
<comment type="caution">
    <text evidence="2">The sequence shown here is derived from an EMBL/GenBank/DDBJ whole genome shotgun (WGS) entry which is preliminary data.</text>
</comment>
<reference evidence="2 3" key="1">
    <citation type="journal article" date="2024" name="Nat. Commun.">
        <title>Phylogenomics reveals the evolutionary origins of lichenization in chlorophyte algae.</title>
        <authorList>
            <person name="Puginier C."/>
            <person name="Libourel C."/>
            <person name="Otte J."/>
            <person name="Skaloud P."/>
            <person name="Haon M."/>
            <person name="Grisel S."/>
            <person name="Petersen M."/>
            <person name="Berrin J.G."/>
            <person name="Delaux P.M."/>
            <person name="Dal Grande F."/>
            <person name="Keller J."/>
        </authorList>
    </citation>
    <scope>NUCLEOTIDE SEQUENCE [LARGE SCALE GENOMIC DNA]</scope>
    <source>
        <strain evidence="2 3">SAG 2523</strain>
    </source>
</reference>
<evidence type="ECO:0000256" key="1">
    <source>
        <dbReference type="SAM" id="MobiDB-lite"/>
    </source>
</evidence>
<dbReference type="Proteomes" id="UP001485043">
    <property type="component" value="Unassembled WGS sequence"/>
</dbReference>
<evidence type="ECO:0000313" key="2">
    <source>
        <dbReference type="EMBL" id="KAK9856766.1"/>
    </source>
</evidence>
<accession>A0AAW1SUI0</accession>
<organism evidence="2 3">
    <name type="scientific">Apatococcus fuscideae</name>
    <dbReference type="NCBI Taxonomy" id="2026836"/>
    <lineage>
        <taxon>Eukaryota</taxon>
        <taxon>Viridiplantae</taxon>
        <taxon>Chlorophyta</taxon>
        <taxon>core chlorophytes</taxon>
        <taxon>Trebouxiophyceae</taxon>
        <taxon>Chlorellales</taxon>
        <taxon>Chlorellaceae</taxon>
        <taxon>Apatococcus</taxon>
    </lineage>
</organism>
<dbReference type="Gene3D" id="2.130.10.10">
    <property type="entry name" value="YVTN repeat-like/Quinoprotein amine dehydrogenase"/>
    <property type="match status" value="1"/>
</dbReference>
<dbReference type="AlphaFoldDB" id="A0AAW1SUI0"/>
<dbReference type="InterPro" id="IPR011047">
    <property type="entry name" value="Quinoprotein_ADH-like_sf"/>
</dbReference>
<gene>
    <name evidence="2" type="ORF">WJX84_002769</name>
</gene>
<keyword evidence="3" id="KW-1185">Reference proteome</keyword>
<feature type="region of interest" description="Disordered" evidence="1">
    <location>
        <begin position="234"/>
        <end position="253"/>
    </location>
</feature>
<dbReference type="SUPFAM" id="SSF50998">
    <property type="entry name" value="Quinoprotein alcohol dehydrogenase-like"/>
    <property type="match status" value="1"/>
</dbReference>